<dbReference type="Pfam" id="PF02492">
    <property type="entry name" value="cobW"/>
    <property type="match status" value="1"/>
</dbReference>
<name>A0ABN9VZA5_9DINO</name>
<gene>
    <name evidence="3" type="ORF">PCOR1329_LOCUS62157</name>
</gene>
<evidence type="ECO:0000313" key="3">
    <source>
        <dbReference type="EMBL" id="CAK0878364.1"/>
    </source>
</evidence>
<evidence type="ECO:0000259" key="2">
    <source>
        <dbReference type="Pfam" id="PF02492"/>
    </source>
</evidence>
<accession>A0ABN9VZA5</accession>
<sequence>MIHRRIRKTFSARPGTGKTTLLKHWLEKAEGRIGVIVNDVAAVNIDSKLVKEQKTSAAGKVETVELQNGCACCSLGDELVLAVSRMMRLADAGGSPFDYIIVELSGVAEPQRVEDMFKDPAMAGLLQGCQLSKVVTVVDSSTFCQNYMDYQVMLERPDLVDVGGNELELAGLKVVELLVEQIEAADAVVLNKTDLAAAGDLAATREVVSALRDVPLFETSFGKLGLAEVVSAPAAAAPAEAAGDFHGHGGHAHHAVEGHADGGHAHGKGHDSHAHGRTFAGCASQLPAAADKERVGLLKNFDGFRRMSLHASTMSQGFLQILGYNKHFVEAWSTFSEWSNDEQCSRLFQQQRMRCRGRPLQLAQEKAPPEKAPRQPRQPRSADQVLMKSAKENFDKLMKLTGRADTTEQMVKDNLDHWGWAAEDGDFKELQQQVNVLNEKKLSKTLALATRLQDIAKVKKELEATDFQDLLVTLSGLSSSLKSVGSLLDALEDMHALKTRRRLGLSGEAKPKPKGKGKAVARALGIHAHPSDNHADGCSMLLQGPSQWLAAMQMVGRPAPGPPPARGPPFTVLDMVEAMRPRPSGSAAFFRQLDRAVRRQITGGRPGDAAALVPVQPAQLVQPAQPVVRAGCAVAPRGVVTRDMVVARMNNCSRDQLLDAIVRLTNQNHGHRANARAAAKQRRKDAATIARQKDAIELQTAKLRSFALVREFKRTKVSDEERVRFYLTTEGRYRLGIKRNFGFASASTTRQMLEGGPGVVEGGPIPSPLSRAVTDWLPTVSASCLEEVPASVRAVCESEHLSRAYYFARAKKWYEFAYLQLDDFCEALSSGVLQLAEENPIISWGAHSMRGDAARSSDWKSRTLFCSDVWSAFCIPVTLADGSPGFDARANFCHPDMAWVPRSSTGLALMKMREGKLEHAGTCTWRSFLNVRLQMQQLGPDELPPAEALGDTMIGMSVQQAGELWKHITIFIGGTDKGPDCCGMGRHLRHDLAELLWVWWIQTYCWIHQLHLIAKDQLKRMTGYYSRIAKMANSRRSPGKAPLVYLTWKNMFGGERARHAAGRLPPRPLVGRFGAIYKTGEHFLRCGMRETQEVYKRVFAPREFHESDIQEDPDGESWAAKMGRWEADAVAATHCVRHWIDMYVLHIPGQPVIRMLHWLEKRGAFLRADRDKTFQFHSGSTAQVAVNFYRRFALELKLFPYTLLWMAFKPAGEECQRRVHCAQSLLGRLGDPEMEGTTEWKIAKCSECELRAVARRGVIDAQAWRLFLALSHMISSDTQEIEGMNGIVKSVLSMAPNAGLELLSTRTLLKKSLATMSRSPAGLDNAIKDCVDNHRSNVKTPTSKCAATYTVMGVPQRSWLICHLFRRGFWAVNGDLGPDEFKTKLPLEPTSLKDLCEQIHRWLQQDRVNHACKLGVAPLARSFNSLQRAARDGHLVAKDVRDCCECPGETTDPGGEGEEGADAICAEDEIAQMELDEEQALALARDAHIKRKDAPDLMHLAGGLGEKLDDFTLVHDLKRQEDEALLQAALDLEIDPCIPASPVPDVATKSLIEEFMIS</sequence>
<dbReference type="PANTHER" id="PTHR43603:SF1">
    <property type="entry name" value="ZINC-REGULATED GTPASE METALLOPROTEIN ACTIVATOR 1"/>
    <property type="match status" value="1"/>
</dbReference>
<dbReference type="CDD" id="cd03112">
    <property type="entry name" value="CobW-like"/>
    <property type="match status" value="1"/>
</dbReference>
<proteinExistence type="predicted"/>
<organism evidence="3 4">
    <name type="scientific">Prorocentrum cordatum</name>
    <dbReference type="NCBI Taxonomy" id="2364126"/>
    <lineage>
        <taxon>Eukaryota</taxon>
        <taxon>Sar</taxon>
        <taxon>Alveolata</taxon>
        <taxon>Dinophyceae</taxon>
        <taxon>Prorocentrales</taxon>
        <taxon>Prorocentraceae</taxon>
        <taxon>Prorocentrum</taxon>
    </lineage>
</organism>
<feature type="region of interest" description="Disordered" evidence="1">
    <location>
        <begin position="241"/>
        <end position="276"/>
    </location>
</feature>
<reference evidence="3" key="1">
    <citation type="submission" date="2023-10" db="EMBL/GenBank/DDBJ databases">
        <authorList>
            <person name="Chen Y."/>
            <person name="Shah S."/>
            <person name="Dougan E. K."/>
            <person name="Thang M."/>
            <person name="Chan C."/>
        </authorList>
    </citation>
    <scope>NUCLEOTIDE SEQUENCE [LARGE SCALE GENOMIC DNA]</scope>
</reference>
<feature type="region of interest" description="Disordered" evidence="1">
    <location>
        <begin position="360"/>
        <end position="383"/>
    </location>
</feature>
<dbReference type="InterPro" id="IPR003495">
    <property type="entry name" value="CobW/HypB/UreG_nucleotide-bd"/>
</dbReference>
<dbReference type="PANTHER" id="PTHR43603">
    <property type="entry name" value="COBW DOMAIN-CONTAINING PROTEIN DDB_G0274527"/>
    <property type="match status" value="1"/>
</dbReference>
<dbReference type="InterPro" id="IPR051927">
    <property type="entry name" value="Zn_Chap_cDPG_Synth"/>
</dbReference>
<comment type="caution">
    <text evidence="3">The sequence shown here is derived from an EMBL/GenBank/DDBJ whole genome shotgun (WGS) entry which is preliminary data.</text>
</comment>
<dbReference type="SUPFAM" id="SSF52540">
    <property type="entry name" value="P-loop containing nucleoside triphosphate hydrolases"/>
    <property type="match status" value="1"/>
</dbReference>
<evidence type="ECO:0000313" key="4">
    <source>
        <dbReference type="Proteomes" id="UP001189429"/>
    </source>
</evidence>
<dbReference type="EMBL" id="CAUYUJ010017838">
    <property type="protein sequence ID" value="CAK0878364.1"/>
    <property type="molecule type" value="Genomic_DNA"/>
</dbReference>
<feature type="domain" description="CobW/HypB/UreG nucleotide-binding" evidence="2">
    <location>
        <begin position="14"/>
        <end position="211"/>
    </location>
</feature>
<dbReference type="Gene3D" id="3.40.50.300">
    <property type="entry name" value="P-loop containing nucleotide triphosphate hydrolases"/>
    <property type="match status" value="1"/>
</dbReference>
<protein>
    <recommendedName>
        <fullName evidence="2">CobW/HypB/UreG nucleotide-binding domain-containing protein</fullName>
    </recommendedName>
</protein>
<dbReference type="InterPro" id="IPR027417">
    <property type="entry name" value="P-loop_NTPase"/>
</dbReference>
<keyword evidence="4" id="KW-1185">Reference proteome</keyword>
<dbReference type="Proteomes" id="UP001189429">
    <property type="component" value="Unassembled WGS sequence"/>
</dbReference>
<evidence type="ECO:0000256" key="1">
    <source>
        <dbReference type="SAM" id="MobiDB-lite"/>
    </source>
</evidence>
<feature type="compositionally biased region" description="Basic and acidic residues" evidence="1">
    <location>
        <begin position="254"/>
        <end position="274"/>
    </location>
</feature>